<proteinExistence type="predicted"/>
<dbReference type="Proteomes" id="UP000318946">
    <property type="component" value="Chromosome"/>
</dbReference>
<keyword evidence="8" id="KW-1185">Reference proteome</keyword>
<accession>A0A4Y1WPS9</accession>
<dbReference type="KEGG" id="acou:A5CBH24_01000"/>
<evidence type="ECO:0000313" key="7">
    <source>
        <dbReference type="EMBL" id="BBL02787.1"/>
    </source>
</evidence>
<dbReference type="InterPro" id="IPR058240">
    <property type="entry name" value="rSAM_sf"/>
</dbReference>
<keyword evidence="2" id="KW-0949">S-adenosyl-L-methionine</keyword>
<feature type="domain" description="Radical SAM core" evidence="6">
    <location>
        <begin position="266"/>
        <end position="502"/>
    </location>
</feature>
<dbReference type="Gene3D" id="3.80.30.20">
    <property type="entry name" value="tm_1862 like domain"/>
    <property type="match status" value="1"/>
</dbReference>
<dbReference type="OrthoDB" id="9777636at2"/>
<evidence type="ECO:0000256" key="5">
    <source>
        <dbReference type="ARBA" id="ARBA00023014"/>
    </source>
</evidence>
<dbReference type="InterPro" id="IPR023404">
    <property type="entry name" value="rSAM_horseshoe"/>
</dbReference>
<name>A0A4Y1WPS9_9BACT</name>
<dbReference type="Pfam" id="PF04055">
    <property type="entry name" value="Radical_SAM"/>
    <property type="match status" value="1"/>
</dbReference>
<keyword evidence="5" id="KW-0411">Iron-sulfur</keyword>
<reference evidence="8" key="1">
    <citation type="submission" date="2019-06" db="EMBL/GenBank/DDBJ databases">
        <title>Alistipes onderdonkii subsp. vulgaris subsp. nov., Alistipes dispar sp. nov. and Alistipes communis sp. nov., isolated from human faeces, and creation of Alistipes onderdonkii subsp. onderdonkii subsp. nov.</title>
        <authorList>
            <person name="Sakamoto M."/>
            <person name="Ikeyama N."/>
            <person name="Ogata Y."/>
            <person name="Suda W."/>
            <person name="Iino T."/>
            <person name="Hattori M."/>
            <person name="Ohkuma M."/>
        </authorList>
    </citation>
    <scope>NUCLEOTIDE SEQUENCE [LARGE SCALE GENOMIC DNA]</scope>
    <source>
        <strain evidence="8">5CBH24</strain>
    </source>
</reference>
<sequence length="625" mass="73080">MENEGQQTKKQVILGWAPPANVYMPSPAMSVLKAYLQNFGYNVCIEYWNLYLRKLQNEFMWSDGTLADEGAEHLLLYYNYLAIKHKDTCAYNRLKVLLKAIKPQYINMSPNFWDEHMHQYAQKFEDLLNEIIDKYDFDNILYFGLEVNLYQWVCSSIIAEKIKEKNPSAIIVVGGIGTKEAAIAYLQNFAQFDIAMWGEGEIPLLHLTEKISEDKTDELSSIGNIAYRVNGEILTSRIPNMEFADLSSKALRPDYSDFFDKMDCYGVPKQYALLSFENSRSCHWKKCHFCYLNMGYKFRKKDIAVTLDEIADSVKKYGIYRIQFLDNDLIDNDFARFDAFLDGLMEIREQYPRLSIDLGEIISHGVNARIVKKMALAGFNHVQIGYESPSDNLLRKIDKKNTFSSNLLFIKFAYKYRIHVNGANVLRGLIEETEDDIIESIDNLHFLRFFYAENFFKHNISQLAVIKSSPYYNKIKDELPYRWAENPMAMLLPRNYLQDETKIILLEHLKLSQNLLWDKFIEIEHYYKSQHYSYLFVVYDDKAVYKEYCNGTLINELEFDTHSTEWNVLQKANEEVISLVELAKECHIEEKSLIPIIDGLFAERLIFHNRDYSEIVSVVDISTSK</sequence>
<evidence type="ECO:0000256" key="1">
    <source>
        <dbReference type="ARBA" id="ARBA00001966"/>
    </source>
</evidence>
<dbReference type="PROSITE" id="PS51918">
    <property type="entry name" value="RADICAL_SAM"/>
    <property type="match status" value="1"/>
</dbReference>
<dbReference type="SFLD" id="SFLDG01082">
    <property type="entry name" value="B12-binding_domain_containing"/>
    <property type="match status" value="1"/>
</dbReference>
<comment type="cofactor">
    <cofactor evidence="1">
        <name>[4Fe-4S] cluster</name>
        <dbReference type="ChEBI" id="CHEBI:49883"/>
    </cofactor>
</comment>
<dbReference type="SUPFAM" id="SSF102114">
    <property type="entry name" value="Radical SAM enzymes"/>
    <property type="match status" value="1"/>
</dbReference>
<dbReference type="InterPro" id="IPR007197">
    <property type="entry name" value="rSAM"/>
</dbReference>
<keyword evidence="4" id="KW-0408">Iron</keyword>
<evidence type="ECO:0000313" key="8">
    <source>
        <dbReference type="Proteomes" id="UP000318946"/>
    </source>
</evidence>
<dbReference type="RefSeq" id="WP_141411835.1">
    <property type="nucleotide sequence ID" value="NZ_AP019735.1"/>
</dbReference>
<evidence type="ECO:0000256" key="2">
    <source>
        <dbReference type="ARBA" id="ARBA00022691"/>
    </source>
</evidence>
<dbReference type="SFLD" id="SFLDS00029">
    <property type="entry name" value="Radical_SAM"/>
    <property type="match status" value="1"/>
</dbReference>
<dbReference type="GO" id="GO:0051536">
    <property type="term" value="F:iron-sulfur cluster binding"/>
    <property type="evidence" value="ECO:0007669"/>
    <property type="project" value="UniProtKB-KW"/>
</dbReference>
<dbReference type="InterPro" id="IPR006638">
    <property type="entry name" value="Elp3/MiaA/NifB-like_rSAM"/>
</dbReference>
<evidence type="ECO:0000256" key="3">
    <source>
        <dbReference type="ARBA" id="ARBA00022723"/>
    </source>
</evidence>
<gene>
    <name evidence="7" type="ORF">A5CBH24_01000</name>
</gene>
<dbReference type="GeneID" id="78340822"/>
<dbReference type="AlphaFoldDB" id="A0A4Y1WPS9"/>
<dbReference type="EMBL" id="AP019735">
    <property type="protein sequence ID" value="BBL02787.1"/>
    <property type="molecule type" value="Genomic_DNA"/>
</dbReference>
<dbReference type="SMART" id="SM00729">
    <property type="entry name" value="Elp3"/>
    <property type="match status" value="1"/>
</dbReference>
<organism evidence="7 8">
    <name type="scientific">Alistipes communis</name>
    <dbReference type="NCBI Taxonomy" id="2585118"/>
    <lineage>
        <taxon>Bacteria</taxon>
        <taxon>Pseudomonadati</taxon>
        <taxon>Bacteroidota</taxon>
        <taxon>Bacteroidia</taxon>
        <taxon>Bacteroidales</taxon>
        <taxon>Rikenellaceae</taxon>
        <taxon>Alistipes</taxon>
    </lineage>
</organism>
<protein>
    <recommendedName>
        <fullName evidence="6">Radical SAM core domain-containing protein</fullName>
    </recommendedName>
</protein>
<dbReference type="InterPro" id="IPR051198">
    <property type="entry name" value="BchE-like"/>
</dbReference>
<dbReference type="Gene3D" id="3.40.50.280">
    <property type="entry name" value="Cobalamin-binding domain"/>
    <property type="match status" value="1"/>
</dbReference>
<evidence type="ECO:0000256" key="4">
    <source>
        <dbReference type="ARBA" id="ARBA00023004"/>
    </source>
</evidence>
<dbReference type="GO" id="GO:0003824">
    <property type="term" value="F:catalytic activity"/>
    <property type="evidence" value="ECO:0007669"/>
    <property type="project" value="InterPro"/>
</dbReference>
<evidence type="ECO:0000259" key="6">
    <source>
        <dbReference type="PROSITE" id="PS51918"/>
    </source>
</evidence>
<dbReference type="GO" id="GO:0046872">
    <property type="term" value="F:metal ion binding"/>
    <property type="evidence" value="ECO:0007669"/>
    <property type="project" value="UniProtKB-KW"/>
</dbReference>
<dbReference type="CDD" id="cd01335">
    <property type="entry name" value="Radical_SAM"/>
    <property type="match status" value="1"/>
</dbReference>
<keyword evidence="3" id="KW-0479">Metal-binding</keyword>
<dbReference type="PANTHER" id="PTHR43409">
    <property type="entry name" value="ANAEROBIC MAGNESIUM-PROTOPORPHYRIN IX MONOMETHYL ESTER CYCLASE-RELATED"/>
    <property type="match status" value="1"/>
</dbReference>